<reference evidence="1 2" key="1">
    <citation type="submission" date="2020-08" db="EMBL/GenBank/DDBJ databases">
        <title>Functional genomics of gut bacteria from endangered species of beetles.</title>
        <authorList>
            <person name="Carlos-Shanley C."/>
        </authorList>
    </citation>
    <scope>NUCLEOTIDE SEQUENCE [LARGE SCALE GENOMIC DNA]</scope>
    <source>
        <strain evidence="1 2">S00245</strain>
    </source>
</reference>
<protein>
    <submittedName>
        <fullName evidence="1">Uncharacterized protein</fullName>
    </submittedName>
</protein>
<name>A0A7W7K738_9SPHN</name>
<organism evidence="1 2">
    <name type="scientific">Novosphingobium chloroacetimidivorans</name>
    <dbReference type="NCBI Taxonomy" id="1428314"/>
    <lineage>
        <taxon>Bacteria</taxon>
        <taxon>Pseudomonadati</taxon>
        <taxon>Pseudomonadota</taxon>
        <taxon>Alphaproteobacteria</taxon>
        <taxon>Sphingomonadales</taxon>
        <taxon>Sphingomonadaceae</taxon>
        <taxon>Novosphingobium</taxon>
    </lineage>
</organism>
<comment type="caution">
    <text evidence="1">The sequence shown here is derived from an EMBL/GenBank/DDBJ whole genome shotgun (WGS) entry which is preliminary data.</text>
</comment>
<evidence type="ECO:0000313" key="2">
    <source>
        <dbReference type="Proteomes" id="UP000555448"/>
    </source>
</evidence>
<keyword evidence="2" id="KW-1185">Reference proteome</keyword>
<dbReference type="AlphaFoldDB" id="A0A7W7K738"/>
<accession>A0A7W7K738</accession>
<sequence length="134" mass="14697">MSTETAMLIDHLWRAIDLDQEAERVSKSLTKQQSDALQGIVAELNARISAKRVLKQLGGIDKQVVAPMSDTNVKGLLILLVLASYHSDGLLFLPAEERHDRVRRWSERTGFAVDFVQEAAVLGPAGLSSMLEAA</sequence>
<dbReference type="Proteomes" id="UP000555448">
    <property type="component" value="Unassembled WGS sequence"/>
</dbReference>
<dbReference type="EMBL" id="JACHLR010000001">
    <property type="protein sequence ID" value="MBB4857160.1"/>
    <property type="molecule type" value="Genomic_DNA"/>
</dbReference>
<gene>
    <name evidence="1" type="ORF">HNO88_000457</name>
</gene>
<proteinExistence type="predicted"/>
<evidence type="ECO:0000313" key="1">
    <source>
        <dbReference type="EMBL" id="MBB4857160.1"/>
    </source>
</evidence>
<dbReference type="RefSeq" id="WP_184242317.1">
    <property type="nucleotide sequence ID" value="NZ_JACHLR010000001.1"/>
</dbReference>